<keyword evidence="6" id="KW-0443">Lipid metabolism</keyword>
<protein>
    <recommendedName>
        <fullName evidence="3">phospholipase A2</fullName>
        <ecNumber evidence="3">3.1.1.4</ecNumber>
    </recommendedName>
    <alternativeName>
        <fullName evidence="7">Phosphatidylcholine 2-acylhydrolase</fullName>
    </alternativeName>
</protein>
<accession>A0A6J2YM77</accession>
<dbReference type="GO" id="GO:0006644">
    <property type="term" value="P:phospholipid metabolic process"/>
    <property type="evidence" value="ECO:0007669"/>
    <property type="project" value="InterPro"/>
</dbReference>
<dbReference type="RefSeq" id="XP_030764477.1">
    <property type="nucleotide sequence ID" value="XM_030908617.1"/>
</dbReference>
<evidence type="ECO:0000256" key="8">
    <source>
        <dbReference type="SAM" id="SignalP"/>
    </source>
</evidence>
<evidence type="ECO:0000313" key="11">
    <source>
        <dbReference type="RefSeq" id="XP_030764477.1"/>
    </source>
</evidence>
<dbReference type="GO" id="GO:0016042">
    <property type="term" value="P:lipid catabolic process"/>
    <property type="evidence" value="ECO:0007669"/>
    <property type="project" value="UniProtKB-KW"/>
</dbReference>
<comment type="subcellular location">
    <subcellularLocation>
        <location evidence="2">Secreted</location>
    </subcellularLocation>
</comment>
<dbReference type="OrthoDB" id="6501032at2759"/>
<dbReference type="Proteomes" id="UP000504635">
    <property type="component" value="Unplaced"/>
</dbReference>
<evidence type="ECO:0000256" key="1">
    <source>
        <dbReference type="ARBA" id="ARBA00001913"/>
    </source>
</evidence>
<dbReference type="Pfam" id="PF05826">
    <property type="entry name" value="Phospholip_A2_2"/>
    <property type="match status" value="1"/>
</dbReference>
<reference evidence="11" key="1">
    <citation type="submission" date="2025-08" db="UniProtKB">
        <authorList>
            <consortium name="RefSeq"/>
        </authorList>
    </citation>
    <scope>IDENTIFICATION</scope>
    <source>
        <tissue evidence="11">Gonads</tissue>
    </source>
</reference>
<keyword evidence="10" id="KW-1185">Reference proteome</keyword>
<evidence type="ECO:0000259" key="9">
    <source>
        <dbReference type="Pfam" id="PF05826"/>
    </source>
</evidence>
<comment type="cofactor">
    <cofactor evidence="1">
        <name>Ca(2+)</name>
        <dbReference type="ChEBI" id="CHEBI:29108"/>
    </cofactor>
</comment>
<evidence type="ECO:0000256" key="5">
    <source>
        <dbReference type="ARBA" id="ARBA00022963"/>
    </source>
</evidence>
<dbReference type="GO" id="GO:0005576">
    <property type="term" value="C:extracellular region"/>
    <property type="evidence" value="ECO:0007669"/>
    <property type="project" value="UniProtKB-SubCell"/>
</dbReference>
<gene>
    <name evidence="11" type="primary">LOC115888775</name>
</gene>
<feature type="signal peptide" evidence="8">
    <location>
        <begin position="1"/>
        <end position="27"/>
    </location>
</feature>
<dbReference type="PANTHER" id="PTHR12253">
    <property type="entry name" value="RH14732P"/>
    <property type="match status" value="1"/>
</dbReference>
<evidence type="ECO:0000256" key="3">
    <source>
        <dbReference type="ARBA" id="ARBA00013278"/>
    </source>
</evidence>
<keyword evidence="4" id="KW-0964">Secreted</keyword>
<evidence type="ECO:0000256" key="2">
    <source>
        <dbReference type="ARBA" id="ARBA00004613"/>
    </source>
</evidence>
<keyword evidence="5" id="KW-0442">Lipid degradation</keyword>
<evidence type="ECO:0000256" key="7">
    <source>
        <dbReference type="ARBA" id="ARBA00029903"/>
    </source>
</evidence>
<dbReference type="GeneID" id="115888775"/>
<dbReference type="GO" id="GO:0004623">
    <property type="term" value="F:phospholipase A2 activity"/>
    <property type="evidence" value="ECO:0007669"/>
    <property type="project" value="UniProtKB-EC"/>
</dbReference>
<proteinExistence type="predicted"/>
<dbReference type="PROSITE" id="PS00118">
    <property type="entry name" value="PA2_HIS"/>
    <property type="match status" value="1"/>
</dbReference>
<dbReference type="Gene3D" id="1.20.90.10">
    <property type="entry name" value="Phospholipase A2 domain"/>
    <property type="match status" value="1"/>
</dbReference>
<sequence>MSLIENFCFSLVLWMGFLMVLGQSADGNPSFRFGRFTGSWAQNGEESKGLKRYSGWRANKNSMRMVYFHDQTIAVVELGPRKLLLGCEVMEVFETDQYLKVLGELESTARPVGISFLEMLTLMDQCKELDEMSGLIKEPGPGVQNKTTKAIDQARSILANDPFTLFRGIIPGTKWCGTGDIAKNYFDLGAQSSVDACCRTHDLCPIKVRSGTQRYNLNNNSLYTKSHCECDQRLYDCLKKQQFIPVANLLGNIYFNLARVECVQDAKEGRTFKSPNMRF</sequence>
<feature type="chain" id="PRO_5026805670" description="phospholipase A2" evidence="8">
    <location>
        <begin position="28"/>
        <end position="279"/>
    </location>
</feature>
<evidence type="ECO:0000313" key="10">
    <source>
        <dbReference type="Proteomes" id="UP000504635"/>
    </source>
</evidence>
<dbReference type="KEGG" id="soy:115888775"/>
<dbReference type="InParanoid" id="A0A6J2YM77"/>
<dbReference type="AlphaFoldDB" id="A0A6J2YM77"/>
<keyword evidence="8" id="KW-0732">Signal</keyword>
<organism evidence="10 11">
    <name type="scientific">Sitophilus oryzae</name>
    <name type="common">Rice weevil</name>
    <name type="synonym">Curculio oryzae</name>
    <dbReference type="NCBI Taxonomy" id="7048"/>
    <lineage>
        <taxon>Eukaryota</taxon>
        <taxon>Metazoa</taxon>
        <taxon>Ecdysozoa</taxon>
        <taxon>Arthropoda</taxon>
        <taxon>Hexapoda</taxon>
        <taxon>Insecta</taxon>
        <taxon>Pterygota</taxon>
        <taxon>Neoptera</taxon>
        <taxon>Endopterygota</taxon>
        <taxon>Coleoptera</taxon>
        <taxon>Polyphaga</taxon>
        <taxon>Cucujiformia</taxon>
        <taxon>Curculionidae</taxon>
        <taxon>Dryophthorinae</taxon>
        <taxon>Sitophilus</taxon>
    </lineage>
</organism>
<name>A0A6J2YM77_SITOR</name>
<feature type="domain" description="Phospholipase A2-like central" evidence="9">
    <location>
        <begin position="169"/>
        <end position="264"/>
    </location>
</feature>
<dbReference type="InterPro" id="IPR033113">
    <property type="entry name" value="PLA2_histidine"/>
</dbReference>
<evidence type="ECO:0000256" key="4">
    <source>
        <dbReference type="ARBA" id="ARBA00022525"/>
    </source>
</evidence>
<dbReference type="InterPro" id="IPR016090">
    <property type="entry name" value="PLA2-like_dom"/>
</dbReference>
<dbReference type="SUPFAM" id="SSF48619">
    <property type="entry name" value="Phospholipase A2, PLA2"/>
    <property type="match status" value="1"/>
</dbReference>
<dbReference type="InterPro" id="IPR036444">
    <property type="entry name" value="PLipase_A2_dom_sf"/>
</dbReference>
<dbReference type="GO" id="GO:0050482">
    <property type="term" value="P:arachidonate secretion"/>
    <property type="evidence" value="ECO:0007669"/>
    <property type="project" value="InterPro"/>
</dbReference>
<dbReference type="EC" id="3.1.1.4" evidence="3"/>
<evidence type="ECO:0000256" key="6">
    <source>
        <dbReference type="ARBA" id="ARBA00023098"/>
    </source>
</evidence>